<keyword evidence="1" id="KW-1133">Transmembrane helix</keyword>
<feature type="transmembrane region" description="Helical" evidence="1">
    <location>
        <begin position="15"/>
        <end position="33"/>
    </location>
</feature>
<dbReference type="Proteomes" id="UP000321547">
    <property type="component" value="Unassembled WGS sequence"/>
</dbReference>
<evidence type="ECO:0000256" key="1">
    <source>
        <dbReference type="SAM" id="Phobius"/>
    </source>
</evidence>
<dbReference type="OrthoDB" id="2588856at2"/>
<reference evidence="2 5" key="2">
    <citation type="submission" date="2019-07" db="EMBL/GenBank/DDBJ databases">
        <title>Whole genome shotgun sequence of Halolactibacillus halophilus NBRC 100868.</title>
        <authorList>
            <person name="Hosoyama A."/>
            <person name="Uohara A."/>
            <person name="Ohji S."/>
            <person name="Ichikawa N."/>
        </authorList>
    </citation>
    <scope>NUCLEOTIDE SEQUENCE [LARGE SCALE GENOMIC DNA]</scope>
    <source>
        <strain evidence="2 5">NBRC 100868</strain>
    </source>
</reference>
<keyword evidence="1" id="KW-0472">Membrane</keyword>
<dbReference type="EMBL" id="BJWI01000007">
    <property type="protein sequence ID" value="GEM01231.1"/>
    <property type="molecule type" value="Genomic_DNA"/>
</dbReference>
<dbReference type="RefSeq" id="WP_089830518.1">
    <property type="nucleotide sequence ID" value="NZ_BJWI01000007.1"/>
</dbReference>
<sequence>MNNDNDEKGGYNEKTFIIVGMILITTGLLGAFLSHQGSFSDEEIIEVIHSPDKAMMVEAETKNGSIDAYGLTLTDDVRLDTSNGSIDVRTD</sequence>
<accession>A0A1I5MQZ5</accession>
<evidence type="ECO:0000313" key="4">
    <source>
        <dbReference type="Proteomes" id="UP000242243"/>
    </source>
</evidence>
<keyword evidence="5" id="KW-1185">Reference proteome</keyword>
<gene>
    <name evidence="2" type="ORF">HHA03_07630</name>
    <name evidence="3" type="ORF">SAMN05421839_10659</name>
</gene>
<keyword evidence="1" id="KW-0812">Transmembrane</keyword>
<organism evidence="3 4">
    <name type="scientific">Halolactibacillus halophilus</name>
    <dbReference type="NCBI Taxonomy" id="306540"/>
    <lineage>
        <taxon>Bacteria</taxon>
        <taxon>Bacillati</taxon>
        <taxon>Bacillota</taxon>
        <taxon>Bacilli</taxon>
        <taxon>Bacillales</taxon>
        <taxon>Bacillaceae</taxon>
        <taxon>Halolactibacillus</taxon>
    </lineage>
</organism>
<reference evidence="3 4" key="1">
    <citation type="submission" date="2016-10" db="EMBL/GenBank/DDBJ databases">
        <authorList>
            <person name="de Groot N.N."/>
        </authorList>
    </citation>
    <scope>NUCLEOTIDE SEQUENCE [LARGE SCALE GENOMIC DNA]</scope>
    <source>
        <strain evidence="3 4">DSM 17073</strain>
    </source>
</reference>
<name>A0A1I5MQZ5_9BACI</name>
<evidence type="ECO:0000313" key="2">
    <source>
        <dbReference type="EMBL" id="GEM01231.1"/>
    </source>
</evidence>
<dbReference type="AlphaFoldDB" id="A0A1I5MQZ5"/>
<dbReference type="STRING" id="306540.SAMN05421839_10659"/>
<protein>
    <submittedName>
        <fullName evidence="3">Uncharacterized protein</fullName>
    </submittedName>
</protein>
<proteinExistence type="predicted"/>
<dbReference type="Proteomes" id="UP000242243">
    <property type="component" value="Unassembled WGS sequence"/>
</dbReference>
<dbReference type="EMBL" id="FOXC01000006">
    <property type="protein sequence ID" value="SFP11940.1"/>
    <property type="molecule type" value="Genomic_DNA"/>
</dbReference>
<evidence type="ECO:0000313" key="3">
    <source>
        <dbReference type="EMBL" id="SFP11940.1"/>
    </source>
</evidence>
<evidence type="ECO:0000313" key="5">
    <source>
        <dbReference type="Proteomes" id="UP000321547"/>
    </source>
</evidence>